<name>A0A9P4Y595_CRYP1</name>
<accession>A0A9P4Y595</accession>
<proteinExistence type="predicted"/>
<sequence length="68" mass="7177">MTGQQLHCTTHETDEIPMAGATLALPRDDFANGLSKGKETACYDLGDRLACSDMSGISTSFFPGLSGH</sequence>
<protein>
    <submittedName>
        <fullName evidence="1">Uncharacterized protein</fullName>
    </submittedName>
</protein>
<dbReference type="Proteomes" id="UP000803844">
    <property type="component" value="Unassembled WGS sequence"/>
</dbReference>
<evidence type="ECO:0000313" key="2">
    <source>
        <dbReference type="Proteomes" id="UP000803844"/>
    </source>
</evidence>
<dbReference type="EMBL" id="MU032346">
    <property type="protein sequence ID" value="KAF3766751.1"/>
    <property type="molecule type" value="Genomic_DNA"/>
</dbReference>
<dbReference type="RefSeq" id="XP_040777712.1">
    <property type="nucleotide sequence ID" value="XM_040923143.1"/>
</dbReference>
<evidence type="ECO:0000313" key="1">
    <source>
        <dbReference type="EMBL" id="KAF3766751.1"/>
    </source>
</evidence>
<comment type="caution">
    <text evidence="1">The sequence shown here is derived from an EMBL/GenBank/DDBJ whole genome shotgun (WGS) entry which is preliminary data.</text>
</comment>
<gene>
    <name evidence="1" type="ORF">M406DRAFT_355343</name>
</gene>
<reference evidence="1" key="1">
    <citation type="journal article" date="2020" name="Phytopathology">
        <title>Genome sequence of the chestnut blight fungus Cryphonectria parasitica EP155: A fundamental resource for an archetypical invasive plant pathogen.</title>
        <authorList>
            <person name="Crouch J.A."/>
            <person name="Dawe A."/>
            <person name="Aerts A."/>
            <person name="Barry K."/>
            <person name="Churchill A.C.L."/>
            <person name="Grimwood J."/>
            <person name="Hillman B."/>
            <person name="Milgroom M.G."/>
            <person name="Pangilinan J."/>
            <person name="Smith M."/>
            <person name="Salamov A."/>
            <person name="Schmutz J."/>
            <person name="Yadav J."/>
            <person name="Grigoriev I.V."/>
            <person name="Nuss D."/>
        </authorList>
    </citation>
    <scope>NUCLEOTIDE SEQUENCE</scope>
    <source>
        <strain evidence="1">EP155</strain>
    </source>
</reference>
<keyword evidence="2" id="KW-1185">Reference proteome</keyword>
<dbReference type="GeneID" id="63840272"/>
<dbReference type="AlphaFoldDB" id="A0A9P4Y595"/>
<organism evidence="1 2">
    <name type="scientific">Cryphonectria parasitica (strain ATCC 38755 / EP155)</name>
    <dbReference type="NCBI Taxonomy" id="660469"/>
    <lineage>
        <taxon>Eukaryota</taxon>
        <taxon>Fungi</taxon>
        <taxon>Dikarya</taxon>
        <taxon>Ascomycota</taxon>
        <taxon>Pezizomycotina</taxon>
        <taxon>Sordariomycetes</taxon>
        <taxon>Sordariomycetidae</taxon>
        <taxon>Diaporthales</taxon>
        <taxon>Cryphonectriaceae</taxon>
        <taxon>Cryphonectria-Endothia species complex</taxon>
        <taxon>Cryphonectria</taxon>
    </lineage>
</organism>